<dbReference type="PANTHER" id="PTHR30575:SF3">
    <property type="entry name" value="PEPTIDASE M20 DIMERISATION DOMAIN-CONTAINING PROTEIN"/>
    <property type="match status" value="1"/>
</dbReference>
<dbReference type="InterPro" id="IPR036264">
    <property type="entry name" value="Bact_exopeptidase_dim_dom"/>
</dbReference>
<evidence type="ECO:0000313" key="4">
    <source>
        <dbReference type="Proteomes" id="UP001595443"/>
    </source>
</evidence>
<accession>A0ABV7AE67</accession>
<dbReference type="InterPro" id="IPR052030">
    <property type="entry name" value="Peptidase_M20/M20A_hydrolases"/>
</dbReference>
<gene>
    <name evidence="3" type="ORF">ACFOES_04895</name>
</gene>
<organism evidence="3 4">
    <name type="scientific">Acidimangrovimonas pyrenivorans</name>
    <dbReference type="NCBI Taxonomy" id="2030798"/>
    <lineage>
        <taxon>Bacteria</taxon>
        <taxon>Pseudomonadati</taxon>
        <taxon>Pseudomonadota</taxon>
        <taxon>Alphaproteobacteria</taxon>
        <taxon>Rhodobacterales</taxon>
        <taxon>Paracoccaceae</taxon>
        <taxon>Acidimangrovimonas</taxon>
    </lineage>
</organism>
<evidence type="ECO:0000256" key="1">
    <source>
        <dbReference type="ARBA" id="ARBA00022801"/>
    </source>
</evidence>
<dbReference type="SUPFAM" id="SSF53187">
    <property type="entry name" value="Zn-dependent exopeptidases"/>
    <property type="match status" value="1"/>
</dbReference>
<dbReference type="RefSeq" id="WP_377832058.1">
    <property type="nucleotide sequence ID" value="NZ_JBHRSK010000004.1"/>
</dbReference>
<protein>
    <submittedName>
        <fullName evidence="3">Amidohydrolase</fullName>
    </submittedName>
</protein>
<dbReference type="Pfam" id="PF07687">
    <property type="entry name" value="M20_dimer"/>
    <property type="match status" value="1"/>
</dbReference>
<dbReference type="InterPro" id="IPR017439">
    <property type="entry name" value="Amidohydrolase"/>
</dbReference>
<sequence length="429" mass="44160">MTTALPSPRLDPALTDRLASGADALQLWLIELRRHFHAHPELGWQEVATTARIVSELEALGYDTVHGPGFLGNVPRMGLAADPGPGAGDTGCVALYDTGRPGPTVCLRVDIDALPIHEAGGNHAPAAGGYASQLPGVMHACGHDGHAAIGLGTARLLQPWLGTGRGKLKLLFQPAEEGGRGANAVVEAGWMDDVDLFFAIHLGLRVPSGTAALKVHGFLANRRYGVTLTGRAAHAGKSPELGRNALLAACQMVPALHALAQSSAPGTRVNVGTLTAGTAVNIVPDEARFSFEIRAGDSAGLAALDARCRALIEGTAAAHGVGCEIAPAGGAEAWENPAEIADWAAEVNAETGAFPALLPDFLFGASEDATNLARRVARRGGRAGIFVLGADLADDHHTPHFDFDEAALSRSVRLTAGLIAAAMGLSASP</sequence>
<keyword evidence="1" id="KW-0378">Hydrolase</keyword>
<evidence type="ECO:0000313" key="3">
    <source>
        <dbReference type="EMBL" id="MFC2967423.1"/>
    </source>
</evidence>
<dbReference type="PIRSF" id="PIRSF005962">
    <property type="entry name" value="Pept_M20D_amidohydro"/>
    <property type="match status" value="1"/>
</dbReference>
<feature type="domain" description="Peptidase M20 dimerisation" evidence="2">
    <location>
        <begin position="226"/>
        <end position="314"/>
    </location>
</feature>
<evidence type="ECO:0000259" key="2">
    <source>
        <dbReference type="Pfam" id="PF07687"/>
    </source>
</evidence>
<dbReference type="InterPro" id="IPR002933">
    <property type="entry name" value="Peptidase_M20"/>
</dbReference>
<reference evidence="4" key="1">
    <citation type="journal article" date="2019" name="Int. J. Syst. Evol. Microbiol.">
        <title>The Global Catalogue of Microorganisms (GCM) 10K type strain sequencing project: providing services to taxonomists for standard genome sequencing and annotation.</title>
        <authorList>
            <consortium name="The Broad Institute Genomics Platform"/>
            <consortium name="The Broad Institute Genome Sequencing Center for Infectious Disease"/>
            <person name="Wu L."/>
            <person name="Ma J."/>
        </authorList>
    </citation>
    <scope>NUCLEOTIDE SEQUENCE [LARGE SCALE GENOMIC DNA]</scope>
    <source>
        <strain evidence="4">KCTC 62192</strain>
    </source>
</reference>
<dbReference type="PANTHER" id="PTHR30575">
    <property type="entry name" value="PEPTIDASE M20"/>
    <property type="match status" value="1"/>
</dbReference>
<dbReference type="Proteomes" id="UP001595443">
    <property type="component" value="Unassembled WGS sequence"/>
</dbReference>
<dbReference type="Pfam" id="PF01546">
    <property type="entry name" value="Peptidase_M20"/>
    <property type="match status" value="1"/>
</dbReference>
<name>A0ABV7AE67_9RHOB</name>
<comment type="caution">
    <text evidence="3">The sequence shown here is derived from an EMBL/GenBank/DDBJ whole genome shotgun (WGS) entry which is preliminary data.</text>
</comment>
<dbReference type="InterPro" id="IPR011650">
    <property type="entry name" value="Peptidase_M20_dimer"/>
</dbReference>
<dbReference type="EMBL" id="JBHRSK010000004">
    <property type="protein sequence ID" value="MFC2967423.1"/>
    <property type="molecule type" value="Genomic_DNA"/>
</dbReference>
<keyword evidence="4" id="KW-1185">Reference proteome</keyword>
<dbReference type="NCBIfam" id="TIGR01891">
    <property type="entry name" value="amidohydrolases"/>
    <property type="match status" value="1"/>
</dbReference>
<dbReference type="Gene3D" id="3.40.630.10">
    <property type="entry name" value="Zn peptidases"/>
    <property type="match status" value="2"/>
</dbReference>
<proteinExistence type="predicted"/>
<dbReference type="SUPFAM" id="SSF55031">
    <property type="entry name" value="Bacterial exopeptidase dimerisation domain"/>
    <property type="match status" value="1"/>
</dbReference>